<name>A0A2S0N278_9BURK</name>
<dbReference type="KEGG" id="simp:C6571_14010"/>
<feature type="signal peptide" evidence="1">
    <location>
        <begin position="1"/>
        <end position="23"/>
    </location>
</feature>
<dbReference type="EMBL" id="CP027669">
    <property type="protein sequence ID" value="AVO42258.1"/>
    <property type="molecule type" value="Genomic_DNA"/>
</dbReference>
<keyword evidence="1" id="KW-0732">Signal</keyword>
<evidence type="ECO:0000313" key="2">
    <source>
        <dbReference type="EMBL" id="AVO42258.1"/>
    </source>
</evidence>
<dbReference type="AlphaFoldDB" id="A0A2S0N278"/>
<evidence type="ECO:0008006" key="4">
    <source>
        <dbReference type="Google" id="ProtNLM"/>
    </source>
</evidence>
<dbReference type="OrthoDB" id="8562564at2"/>
<evidence type="ECO:0000313" key="3">
    <source>
        <dbReference type="Proteomes" id="UP000239326"/>
    </source>
</evidence>
<proteinExistence type="predicted"/>
<organism evidence="2 3">
    <name type="scientific">Simplicispira suum</name>
    <dbReference type="NCBI Taxonomy" id="2109915"/>
    <lineage>
        <taxon>Bacteria</taxon>
        <taxon>Pseudomonadati</taxon>
        <taxon>Pseudomonadota</taxon>
        <taxon>Betaproteobacteria</taxon>
        <taxon>Burkholderiales</taxon>
        <taxon>Comamonadaceae</taxon>
        <taxon>Simplicispira</taxon>
    </lineage>
</organism>
<accession>A0A2S0N278</accession>
<dbReference type="RefSeq" id="WP_106447235.1">
    <property type="nucleotide sequence ID" value="NZ_CP027669.1"/>
</dbReference>
<reference evidence="2 3" key="1">
    <citation type="submission" date="2018-03" db="EMBL/GenBank/DDBJ databases">
        <title>Genome sequencing of Simplicispira sp.</title>
        <authorList>
            <person name="Kim S.-J."/>
            <person name="Heo J."/>
            <person name="Kwon S.-W."/>
        </authorList>
    </citation>
    <scope>NUCLEOTIDE SEQUENCE [LARGE SCALE GENOMIC DNA]</scope>
    <source>
        <strain evidence="2 3">SC1-8</strain>
    </source>
</reference>
<gene>
    <name evidence="2" type="ORF">C6571_14010</name>
</gene>
<feature type="chain" id="PRO_5015690458" description="Lipoprotein" evidence="1">
    <location>
        <begin position="24"/>
        <end position="229"/>
    </location>
</feature>
<keyword evidence="3" id="KW-1185">Reference proteome</keyword>
<evidence type="ECO:0000256" key="1">
    <source>
        <dbReference type="SAM" id="SignalP"/>
    </source>
</evidence>
<dbReference type="Proteomes" id="UP000239326">
    <property type="component" value="Chromosome"/>
</dbReference>
<sequence>MSTTWFSPRTLRAALLACLAALAACAGKPPAPDWQLNAHGASERAVQAYFEGRQRVERAEFARARSEIARTGDAAQLARLELLRCAAQVASLDLAPCARFDALAQDATPAERAYARYLAARAGPADIALLPQAQRAAASAAPEQAAAVIAAQADPLAQLVAAGARFALGQASPQLVQLAVDTASHQGWRRPLLAWLGVQEKLAEGRGDEEEAARLRRRMAIVHQETARD</sequence>
<protein>
    <recommendedName>
        <fullName evidence="4">Lipoprotein</fullName>
    </recommendedName>
</protein>